<evidence type="ECO:0000256" key="1">
    <source>
        <dbReference type="ARBA" id="ARBA00004167"/>
    </source>
</evidence>
<keyword evidence="2" id="KW-0813">Transport</keyword>
<dbReference type="Gene3D" id="1.20.5.3310">
    <property type="match status" value="1"/>
</dbReference>
<keyword evidence="3" id="KW-0812">Transmembrane</keyword>
<dbReference type="AlphaFoldDB" id="A0A0A8TU73"/>
<gene>
    <name evidence="8" type="ORF">I9054_016780</name>
</gene>
<dbReference type="Proteomes" id="UP000644140">
    <property type="component" value="Chromosome"/>
</dbReference>
<dbReference type="InterPro" id="IPR003369">
    <property type="entry name" value="TatA/B/E"/>
</dbReference>
<dbReference type="KEGG" id="aber:BSR55_04360"/>
<evidence type="ECO:0000256" key="4">
    <source>
        <dbReference type="ARBA" id="ARBA00022927"/>
    </source>
</evidence>
<dbReference type="RefSeq" id="WP_004828011.1">
    <property type="nucleotide sequence ID" value="NZ_BKMA01000001.1"/>
</dbReference>
<evidence type="ECO:0000256" key="2">
    <source>
        <dbReference type="ARBA" id="ARBA00022448"/>
    </source>
</evidence>
<reference evidence="8" key="1">
    <citation type="submission" date="2022-02" db="EMBL/GenBank/DDBJ databases">
        <title>Characterization of Tn125 harboring carbapenem-resistant Acinetobacter bereziniae clinical isolates.</title>
        <authorList>
            <person name="Wong N.-K."/>
            <person name="Pan Q."/>
        </authorList>
    </citation>
    <scope>NUCLEOTIDE SEQUENCE</scope>
    <source>
        <strain evidence="8">GD03393</strain>
    </source>
</reference>
<keyword evidence="6" id="KW-0811">Translocation</keyword>
<evidence type="ECO:0000313" key="8">
    <source>
        <dbReference type="EMBL" id="UUN96997.1"/>
    </source>
</evidence>
<dbReference type="eggNOG" id="COG1826">
    <property type="taxonomic scope" value="Bacteria"/>
</dbReference>
<comment type="subcellular location">
    <subcellularLocation>
        <location evidence="1">Membrane</location>
        <topology evidence="1">Single-pass membrane protein</topology>
    </subcellularLocation>
</comment>
<evidence type="ECO:0000256" key="3">
    <source>
        <dbReference type="ARBA" id="ARBA00022692"/>
    </source>
</evidence>
<evidence type="ECO:0000256" key="6">
    <source>
        <dbReference type="ARBA" id="ARBA00023010"/>
    </source>
</evidence>
<keyword evidence="7" id="KW-0472">Membrane</keyword>
<protein>
    <submittedName>
        <fullName evidence="8">Preprotein translocase subunit TatB</fullName>
    </submittedName>
</protein>
<dbReference type="EMBL" id="CP092085">
    <property type="protein sequence ID" value="UUN96997.1"/>
    <property type="molecule type" value="Genomic_DNA"/>
</dbReference>
<dbReference type="PRINTS" id="PR01506">
    <property type="entry name" value="TATBPROTEIN"/>
</dbReference>
<evidence type="ECO:0000256" key="7">
    <source>
        <dbReference type="ARBA" id="ARBA00023136"/>
    </source>
</evidence>
<organism evidence="8 9">
    <name type="scientific">Acinetobacter bereziniae</name>
    <name type="common">Acinetobacter genomosp. 10</name>
    <dbReference type="NCBI Taxonomy" id="106648"/>
    <lineage>
        <taxon>Bacteria</taxon>
        <taxon>Pseudomonadati</taxon>
        <taxon>Pseudomonadota</taxon>
        <taxon>Gammaproteobacteria</taxon>
        <taxon>Moraxellales</taxon>
        <taxon>Moraxellaceae</taxon>
        <taxon>Acinetobacter</taxon>
    </lineage>
</organism>
<dbReference type="Pfam" id="PF02416">
    <property type="entry name" value="TatA_B_E"/>
    <property type="match status" value="1"/>
</dbReference>
<proteinExistence type="predicted"/>
<keyword evidence="5" id="KW-1133">Transmembrane helix</keyword>
<accession>A0A0A8TU73</accession>
<sequence>MFDVGFSELILLIIVAIIVLGPNKASEAINYIIQARRKLSHFKSEFHQSIQKQLDLNDLKSELTHEMGNIKKLEEKLYEYLNYMENKDKEENIKYYPIDHFQFKAPFNTVFVLEHLMLWNCFKI</sequence>
<dbReference type="STRING" id="106648.GCA_000753985_04317"/>
<keyword evidence="4" id="KW-0653">Protein transport</keyword>
<evidence type="ECO:0000256" key="5">
    <source>
        <dbReference type="ARBA" id="ARBA00022989"/>
    </source>
</evidence>
<name>A0A0A8TU73_ACIBZ</name>
<evidence type="ECO:0000313" key="9">
    <source>
        <dbReference type="Proteomes" id="UP000644140"/>
    </source>
</evidence>